<keyword evidence="9" id="KW-0902">Two-component regulatory system</keyword>
<dbReference type="Proteomes" id="UP001324287">
    <property type="component" value="Chromosome"/>
</dbReference>
<evidence type="ECO:0000259" key="12">
    <source>
        <dbReference type="PROSITE" id="PS50109"/>
    </source>
</evidence>
<keyword evidence="8" id="KW-1133">Transmembrane helix</keyword>
<dbReference type="InterPro" id="IPR036890">
    <property type="entry name" value="HATPase_C_sf"/>
</dbReference>
<dbReference type="PANTHER" id="PTHR45436:SF5">
    <property type="entry name" value="SENSOR HISTIDINE KINASE TRCS"/>
    <property type="match status" value="1"/>
</dbReference>
<feature type="region of interest" description="Disordered" evidence="11">
    <location>
        <begin position="219"/>
        <end position="260"/>
    </location>
</feature>
<dbReference type="InterPro" id="IPR036097">
    <property type="entry name" value="HisK_dim/P_sf"/>
</dbReference>
<accession>A0ABZ1B583</accession>
<dbReference type="InterPro" id="IPR004358">
    <property type="entry name" value="Sig_transdc_His_kin-like_C"/>
</dbReference>
<evidence type="ECO:0000256" key="2">
    <source>
        <dbReference type="ARBA" id="ARBA00004236"/>
    </source>
</evidence>
<proteinExistence type="predicted"/>
<evidence type="ECO:0000313" key="13">
    <source>
        <dbReference type="EMBL" id="WRL65894.1"/>
    </source>
</evidence>
<dbReference type="PANTHER" id="PTHR45436">
    <property type="entry name" value="SENSOR HISTIDINE KINASE YKOH"/>
    <property type="match status" value="1"/>
</dbReference>
<dbReference type="Pfam" id="PF00512">
    <property type="entry name" value="HisKA"/>
    <property type="match status" value="1"/>
</dbReference>
<dbReference type="EMBL" id="CP141261">
    <property type="protein sequence ID" value="WRL65894.1"/>
    <property type="molecule type" value="Genomic_DNA"/>
</dbReference>
<dbReference type="InterPro" id="IPR003661">
    <property type="entry name" value="HisK_dim/P_dom"/>
</dbReference>
<evidence type="ECO:0000256" key="11">
    <source>
        <dbReference type="SAM" id="MobiDB-lite"/>
    </source>
</evidence>
<feature type="domain" description="Histidine kinase" evidence="12">
    <location>
        <begin position="26"/>
        <end position="217"/>
    </location>
</feature>
<evidence type="ECO:0000256" key="5">
    <source>
        <dbReference type="ARBA" id="ARBA00022679"/>
    </source>
</evidence>
<protein>
    <recommendedName>
        <fullName evidence="3">histidine kinase</fullName>
        <ecNumber evidence="3">2.7.13.3</ecNumber>
    </recommendedName>
</protein>
<keyword evidence="4" id="KW-0597">Phosphoprotein</keyword>
<comment type="subcellular location">
    <subcellularLocation>
        <location evidence="2">Cell membrane</location>
    </subcellularLocation>
</comment>
<dbReference type="CDD" id="cd00082">
    <property type="entry name" value="HisKA"/>
    <property type="match status" value="1"/>
</dbReference>
<dbReference type="Pfam" id="PF02518">
    <property type="entry name" value="HATPase_c"/>
    <property type="match status" value="1"/>
</dbReference>
<evidence type="ECO:0000256" key="9">
    <source>
        <dbReference type="ARBA" id="ARBA00023012"/>
    </source>
</evidence>
<dbReference type="GO" id="GO:0016301">
    <property type="term" value="F:kinase activity"/>
    <property type="evidence" value="ECO:0007669"/>
    <property type="project" value="UniProtKB-KW"/>
</dbReference>
<dbReference type="EC" id="2.7.13.3" evidence="3"/>
<evidence type="ECO:0000313" key="14">
    <source>
        <dbReference type="Proteomes" id="UP001324287"/>
    </source>
</evidence>
<dbReference type="PROSITE" id="PS50109">
    <property type="entry name" value="HIS_KIN"/>
    <property type="match status" value="1"/>
</dbReference>
<dbReference type="Gene3D" id="3.30.565.10">
    <property type="entry name" value="Histidine kinase-like ATPase, C-terminal domain"/>
    <property type="match status" value="1"/>
</dbReference>
<dbReference type="Gene3D" id="1.10.287.130">
    <property type="match status" value="1"/>
</dbReference>
<evidence type="ECO:0000256" key="4">
    <source>
        <dbReference type="ARBA" id="ARBA00022553"/>
    </source>
</evidence>
<evidence type="ECO:0000256" key="8">
    <source>
        <dbReference type="ARBA" id="ARBA00022989"/>
    </source>
</evidence>
<keyword evidence="6" id="KW-0812">Transmembrane</keyword>
<dbReference type="SUPFAM" id="SSF47384">
    <property type="entry name" value="Homodimeric domain of signal transducing histidine kinase"/>
    <property type="match status" value="1"/>
</dbReference>
<keyword evidence="10" id="KW-0472">Membrane</keyword>
<dbReference type="SMART" id="SM00387">
    <property type="entry name" value="HATPase_c"/>
    <property type="match status" value="1"/>
</dbReference>
<dbReference type="InterPro" id="IPR050428">
    <property type="entry name" value="TCS_sensor_his_kinase"/>
</dbReference>
<evidence type="ECO:0000256" key="3">
    <source>
        <dbReference type="ARBA" id="ARBA00012438"/>
    </source>
</evidence>
<name>A0ABZ1B583_9ACTN</name>
<evidence type="ECO:0000256" key="7">
    <source>
        <dbReference type="ARBA" id="ARBA00022777"/>
    </source>
</evidence>
<evidence type="ECO:0000256" key="1">
    <source>
        <dbReference type="ARBA" id="ARBA00000085"/>
    </source>
</evidence>
<keyword evidence="14" id="KW-1185">Reference proteome</keyword>
<dbReference type="InterPro" id="IPR005467">
    <property type="entry name" value="His_kinase_dom"/>
</dbReference>
<comment type="catalytic activity">
    <reaction evidence="1">
        <text>ATP + protein L-histidine = ADP + protein N-phospho-L-histidine.</text>
        <dbReference type="EC" id="2.7.13.3"/>
    </reaction>
</comment>
<sequence>MIAQAFNDMLGRLEQAITTQRQFLDDTSHELRTPLTIIRGQVELLEFDPSPAERQETVALVLDEVDRLSRMVDDLFLLAHAQRPDFLRRRRLDLGELLQDVHRKVTALGDRRWHIDPQGEVWVDGDPQRLTQAIMQLVANAVRHTQDGNDVWLATSSRDGCAVVTVADSGPGVDPEDATRIFTRFSRGRAAEPASGAGMGLAIVLAIAEAHGGTARLTAPGSGVPVSRSSCLSPTPAHPPTPASGADATPGILPPGRSSG</sequence>
<gene>
    <name evidence="13" type="ORF">U6N30_10245</name>
</gene>
<dbReference type="SUPFAM" id="SSF55874">
    <property type="entry name" value="ATPase domain of HSP90 chaperone/DNA topoisomerase II/histidine kinase"/>
    <property type="match status" value="1"/>
</dbReference>
<dbReference type="SMART" id="SM00388">
    <property type="entry name" value="HisKA"/>
    <property type="match status" value="1"/>
</dbReference>
<evidence type="ECO:0000256" key="10">
    <source>
        <dbReference type="ARBA" id="ARBA00023136"/>
    </source>
</evidence>
<dbReference type="InterPro" id="IPR003594">
    <property type="entry name" value="HATPase_dom"/>
</dbReference>
<dbReference type="PRINTS" id="PR00344">
    <property type="entry name" value="BCTRLSENSOR"/>
</dbReference>
<keyword evidence="5" id="KW-0808">Transferase</keyword>
<reference evidence="13 14" key="1">
    <citation type="submission" date="2023-12" db="EMBL/GenBank/DDBJ databases">
        <title>Blastococcus brunescens sp. nov., an actonobacterium isolated from sandstone collected in sahara desert.</title>
        <authorList>
            <person name="Gtari M."/>
            <person name="Ghodhbane F."/>
        </authorList>
    </citation>
    <scope>NUCLEOTIDE SEQUENCE [LARGE SCALE GENOMIC DNA]</scope>
    <source>
        <strain evidence="13 14">BMG 8361</strain>
    </source>
</reference>
<organism evidence="13 14">
    <name type="scientific">Blastococcus brunescens</name>
    <dbReference type="NCBI Taxonomy" id="1564165"/>
    <lineage>
        <taxon>Bacteria</taxon>
        <taxon>Bacillati</taxon>
        <taxon>Actinomycetota</taxon>
        <taxon>Actinomycetes</taxon>
        <taxon>Geodermatophilales</taxon>
        <taxon>Geodermatophilaceae</taxon>
        <taxon>Blastococcus</taxon>
    </lineage>
</organism>
<keyword evidence="7 13" id="KW-0418">Kinase</keyword>
<evidence type="ECO:0000256" key="6">
    <source>
        <dbReference type="ARBA" id="ARBA00022692"/>
    </source>
</evidence>